<sequence>MLTIGNVEILTDERRVLVSGRPFDLGPKAFDLLELLANARGGLVTKDEIMRRVWPNTVVIENNIHVQIATIRKVLGRDSDRLVVVPRRGYRLAVENDESVQLNDHATTVAAPTARKSNLPLTRIPAFGRDESIREVVNLCGESTLVNLVGPGGIGKTTLAIEAAHCLKRTFSGGVWLVELSRVTVPQFVQAAVADALGCEAGPVGTAMERVLASLRGKNALVVLDNCEHVIHAAADIAQVILSSAPTCAVMATSRERLKVPGEIVYRVPSLDVPLADDGDQDPARTSAVQLFLSRARAIDRQFGSSPGTVAIAGGICRRLDGIPLAIELAASRAVALGIQELAADLDNRYCFLTAGDRTAVPRHQTLKATFDWSHSLLSAKEQAVLRRLAVFPSFFGLQAAIAVVGAEDVDETEILDGMCVLCEKSLLIAENSGAATRYRLLGSGRAYALQALRDNGELETFEHRFIEFVRRVLQRTLFMSHMYTDENALADFKSQLDDVRSALHLVFYSHRNRVLGLELLAATVPFFCALGLSQEVRKYAQLALTTWSDGRVDETASGLTETVRASDDEQSPTDPFVKHVVSLIAQ</sequence>
<organism evidence="4 5">
    <name type="scientific">Paraburkholderia ultramafica</name>
    <dbReference type="NCBI Taxonomy" id="1544867"/>
    <lineage>
        <taxon>Bacteria</taxon>
        <taxon>Pseudomonadati</taxon>
        <taxon>Pseudomonadota</taxon>
        <taxon>Betaproteobacteria</taxon>
        <taxon>Burkholderiales</taxon>
        <taxon>Burkholderiaceae</taxon>
        <taxon>Paraburkholderia</taxon>
    </lineage>
</organism>
<dbReference type="EMBL" id="CADIKK010000086">
    <property type="protein sequence ID" value="CAB3809859.1"/>
    <property type="molecule type" value="Genomic_DNA"/>
</dbReference>
<dbReference type="AlphaFoldDB" id="A0A6S7BRV4"/>
<dbReference type="RefSeq" id="WP_175153960.1">
    <property type="nucleotide sequence ID" value="NZ_CADIKK010000086.1"/>
</dbReference>
<evidence type="ECO:0000256" key="2">
    <source>
        <dbReference type="PROSITE-ProRule" id="PRU01091"/>
    </source>
</evidence>
<dbReference type="GO" id="GO:0003677">
    <property type="term" value="F:DNA binding"/>
    <property type="evidence" value="ECO:0007669"/>
    <property type="project" value="UniProtKB-UniRule"/>
</dbReference>
<dbReference type="PANTHER" id="PTHR47691">
    <property type="entry name" value="REGULATOR-RELATED"/>
    <property type="match status" value="1"/>
</dbReference>
<gene>
    <name evidence="4" type="ORF">LMG28614_07154</name>
</gene>
<evidence type="ECO:0000259" key="3">
    <source>
        <dbReference type="PROSITE" id="PS51755"/>
    </source>
</evidence>
<dbReference type="Pfam" id="PF25872">
    <property type="entry name" value="HTH_77"/>
    <property type="match status" value="1"/>
</dbReference>
<dbReference type="InterPro" id="IPR027417">
    <property type="entry name" value="P-loop_NTPase"/>
</dbReference>
<evidence type="ECO:0000313" key="4">
    <source>
        <dbReference type="EMBL" id="CAB3809859.1"/>
    </source>
</evidence>
<dbReference type="Proteomes" id="UP000494365">
    <property type="component" value="Unassembled WGS sequence"/>
</dbReference>
<dbReference type="InterPro" id="IPR016032">
    <property type="entry name" value="Sig_transdc_resp-reg_C-effctor"/>
</dbReference>
<keyword evidence="1 2" id="KW-0238">DNA-binding</keyword>
<reference evidence="4 5" key="1">
    <citation type="submission" date="2020-04" db="EMBL/GenBank/DDBJ databases">
        <authorList>
            <person name="De Canck E."/>
        </authorList>
    </citation>
    <scope>NUCLEOTIDE SEQUENCE [LARGE SCALE GENOMIC DNA]</scope>
    <source>
        <strain evidence="4 5">LMG 28614</strain>
    </source>
</reference>
<accession>A0A6S7BRV4</accession>
<dbReference type="SUPFAM" id="SSF46894">
    <property type="entry name" value="C-terminal effector domain of the bipartite response regulators"/>
    <property type="match status" value="1"/>
</dbReference>
<evidence type="ECO:0000313" key="5">
    <source>
        <dbReference type="Proteomes" id="UP000494365"/>
    </source>
</evidence>
<dbReference type="Pfam" id="PF00486">
    <property type="entry name" value="Trans_reg_C"/>
    <property type="match status" value="1"/>
</dbReference>
<evidence type="ECO:0000256" key="1">
    <source>
        <dbReference type="ARBA" id="ARBA00023125"/>
    </source>
</evidence>
<dbReference type="Pfam" id="PF00931">
    <property type="entry name" value="NB-ARC"/>
    <property type="match status" value="1"/>
</dbReference>
<dbReference type="SMART" id="SM00862">
    <property type="entry name" value="Trans_reg_C"/>
    <property type="match status" value="1"/>
</dbReference>
<dbReference type="PANTHER" id="PTHR47691:SF3">
    <property type="entry name" value="HTH-TYPE TRANSCRIPTIONAL REGULATOR RV0890C-RELATED"/>
    <property type="match status" value="1"/>
</dbReference>
<keyword evidence="5" id="KW-1185">Reference proteome</keyword>
<feature type="DNA-binding region" description="OmpR/PhoB-type" evidence="2">
    <location>
        <begin position="1"/>
        <end position="94"/>
    </location>
</feature>
<dbReference type="GO" id="GO:0043531">
    <property type="term" value="F:ADP binding"/>
    <property type="evidence" value="ECO:0007669"/>
    <property type="project" value="InterPro"/>
</dbReference>
<feature type="domain" description="OmpR/PhoB-type" evidence="3">
    <location>
        <begin position="1"/>
        <end position="94"/>
    </location>
</feature>
<protein>
    <recommendedName>
        <fullName evidence="3">OmpR/PhoB-type domain-containing protein</fullName>
    </recommendedName>
</protein>
<dbReference type="Gene3D" id="1.10.10.10">
    <property type="entry name" value="Winged helix-like DNA-binding domain superfamily/Winged helix DNA-binding domain"/>
    <property type="match status" value="1"/>
</dbReference>
<dbReference type="Gene3D" id="3.40.50.300">
    <property type="entry name" value="P-loop containing nucleotide triphosphate hydrolases"/>
    <property type="match status" value="1"/>
</dbReference>
<dbReference type="InterPro" id="IPR001867">
    <property type="entry name" value="OmpR/PhoB-type_DNA-bd"/>
</dbReference>
<dbReference type="PRINTS" id="PR00364">
    <property type="entry name" value="DISEASERSIST"/>
</dbReference>
<dbReference type="InterPro" id="IPR002182">
    <property type="entry name" value="NB-ARC"/>
</dbReference>
<dbReference type="PROSITE" id="PS51755">
    <property type="entry name" value="OMPR_PHOB"/>
    <property type="match status" value="1"/>
</dbReference>
<name>A0A6S7BRV4_9BURK</name>
<dbReference type="GO" id="GO:0006355">
    <property type="term" value="P:regulation of DNA-templated transcription"/>
    <property type="evidence" value="ECO:0007669"/>
    <property type="project" value="InterPro"/>
</dbReference>
<dbReference type="CDD" id="cd00383">
    <property type="entry name" value="trans_reg_C"/>
    <property type="match status" value="1"/>
</dbReference>
<dbReference type="InterPro" id="IPR058852">
    <property type="entry name" value="HTH_77"/>
</dbReference>
<dbReference type="InterPro" id="IPR036388">
    <property type="entry name" value="WH-like_DNA-bd_sf"/>
</dbReference>
<proteinExistence type="predicted"/>
<dbReference type="SUPFAM" id="SSF52540">
    <property type="entry name" value="P-loop containing nucleoside triphosphate hydrolases"/>
    <property type="match status" value="1"/>
</dbReference>
<dbReference type="GO" id="GO:0000160">
    <property type="term" value="P:phosphorelay signal transduction system"/>
    <property type="evidence" value="ECO:0007669"/>
    <property type="project" value="InterPro"/>
</dbReference>